<dbReference type="AlphaFoldDB" id="A0A1I0HT57"/>
<dbReference type="SUPFAM" id="SSF53756">
    <property type="entry name" value="UDP-Glycosyltransferase/glycogen phosphorylase"/>
    <property type="match status" value="1"/>
</dbReference>
<dbReference type="GO" id="GO:0016740">
    <property type="term" value="F:transferase activity"/>
    <property type="evidence" value="ECO:0007669"/>
    <property type="project" value="UniProtKB-KW"/>
</dbReference>
<dbReference type="Proteomes" id="UP000199308">
    <property type="component" value="Unassembled WGS sequence"/>
</dbReference>
<dbReference type="Gene3D" id="3.40.50.11190">
    <property type="match status" value="1"/>
</dbReference>
<evidence type="ECO:0000313" key="1">
    <source>
        <dbReference type="EMBL" id="SET87366.1"/>
    </source>
</evidence>
<sequence length="341" mass="37679">MLFIPVSSPEGMGEYMRSLLVADALQEKRANAEIAFILNERAPYTAHCPYTVFGSKGSATKDSKAVEQALKEFQPDVVIFDASGRAKQFKLAKRLGAKVVFISQHKKKRARGLKLNRLPYIDHHFVVQPSFCLPPLSLVARLKLRIFPAARPTHIDAVYNEPDIAKTQQWLIDHNLNDKPFVLLSAGSGGHHINGLYATELFNDYALQLSQALKLHCIVVIGPNYPYEAPENSAAITYVRALQNDTFVGLLKLAELVVISAGDTLVQSAAMQVPSLCQAIAKDQYRRLQQFQSEGLTLAVEPKKIVIQATKVMTLFKQQGVSSQPPLKNGLSTILEALMSN</sequence>
<keyword evidence="2" id="KW-1185">Reference proteome</keyword>
<dbReference type="EMBL" id="FOHK01000018">
    <property type="protein sequence ID" value="SET87366.1"/>
    <property type="molecule type" value="Genomic_DNA"/>
</dbReference>
<dbReference type="STRING" id="349064.SAMN05660429_02924"/>
<evidence type="ECO:0000313" key="2">
    <source>
        <dbReference type="Proteomes" id="UP000199308"/>
    </source>
</evidence>
<keyword evidence="1" id="KW-0808">Transferase</keyword>
<protein>
    <submittedName>
        <fullName evidence="1">Spore coat polysaccharide biosynthesis protein SpsG, predicted glycosyltransferase</fullName>
    </submittedName>
</protein>
<gene>
    <name evidence="1" type="ORF">SAMN05660429_02924</name>
</gene>
<accession>A0A1I0HT57</accession>
<dbReference type="Gene3D" id="3.40.50.2000">
    <property type="entry name" value="Glycogen Phosphorylase B"/>
    <property type="match status" value="1"/>
</dbReference>
<proteinExistence type="predicted"/>
<name>A0A1I0HT57_THASX</name>
<reference evidence="1 2" key="1">
    <citation type="submission" date="2016-10" db="EMBL/GenBank/DDBJ databases">
        <authorList>
            <person name="de Groot N.N."/>
        </authorList>
    </citation>
    <scope>NUCLEOTIDE SEQUENCE [LARGE SCALE GENOMIC DNA]</scope>
    <source>
        <strain evidence="1 2">DSM 19706</strain>
    </source>
</reference>
<organism evidence="1 2">
    <name type="scientific">Thalassotalea agarivorans</name>
    <name type="common">Thalassomonas agarivorans</name>
    <dbReference type="NCBI Taxonomy" id="349064"/>
    <lineage>
        <taxon>Bacteria</taxon>
        <taxon>Pseudomonadati</taxon>
        <taxon>Pseudomonadota</taxon>
        <taxon>Gammaproteobacteria</taxon>
        <taxon>Alteromonadales</taxon>
        <taxon>Colwelliaceae</taxon>
        <taxon>Thalassotalea</taxon>
    </lineage>
</organism>